<organism evidence="2 3">
    <name type="scientific">Diaporthe vaccinii</name>
    <dbReference type="NCBI Taxonomy" id="105482"/>
    <lineage>
        <taxon>Eukaryota</taxon>
        <taxon>Fungi</taxon>
        <taxon>Dikarya</taxon>
        <taxon>Ascomycota</taxon>
        <taxon>Pezizomycotina</taxon>
        <taxon>Sordariomycetes</taxon>
        <taxon>Sordariomycetidae</taxon>
        <taxon>Diaporthales</taxon>
        <taxon>Diaporthaceae</taxon>
        <taxon>Diaporthe</taxon>
        <taxon>Diaporthe eres species complex</taxon>
    </lineage>
</organism>
<evidence type="ECO:0000313" key="2">
    <source>
        <dbReference type="EMBL" id="KAL2272947.1"/>
    </source>
</evidence>
<protein>
    <submittedName>
        <fullName evidence="2">Uncharacterized protein</fullName>
    </submittedName>
</protein>
<feature type="region of interest" description="Disordered" evidence="1">
    <location>
        <begin position="51"/>
        <end position="80"/>
    </location>
</feature>
<keyword evidence="3" id="KW-1185">Reference proteome</keyword>
<name>A0ABR4DRD0_9PEZI</name>
<dbReference type="Proteomes" id="UP001600888">
    <property type="component" value="Unassembled WGS sequence"/>
</dbReference>
<evidence type="ECO:0000313" key="3">
    <source>
        <dbReference type="Proteomes" id="UP001600888"/>
    </source>
</evidence>
<reference evidence="2 3" key="1">
    <citation type="submission" date="2024-03" db="EMBL/GenBank/DDBJ databases">
        <title>A high-quality draft genome sequence of Diaporthe vaccinii, a causative agent of upright dieback and viscid rot disease in cranberry plants.</title>
        <authorList>
            <person name="Sarrasin M."/>
            <person name="Lang B.F."/>
            <person name="Burger G."/>
        </authorList>
    </citation>
    <scope>NUCLEOTIDE SEQUENCE [LARGE SCALE GENOMIC DNA]</scope>
    <source>
        <strain evidence="2 3">IS7</strain>
    </source>
</reference>
<gene>
    <name evidence="2" type="ORF">FJTKL_05703</name>
</gene>
<evidence type="ECO:0000256" key="1">
    <source>
        <dbReference type="SAM" id="MobiDB-lite"/>
    </source>
</evidence>
<comment type="caution">
    <text evidence="2">The sequence shown here is derived from an EMBL/GenBank/DDBJ whole genome shotgun (WGS) entry which is preliminary data.</text>
</comment>
<proteinExistence type="predicted"/>
<sequence length="167" mass="18885">MNLAVEVQEKHSEGCETRVFSEVIDPTRSRAGNGVAGSEWPLQAMGAFDTAEPVNTCPGNQKGEGTIRRETGRNTRPNQSGHHHLGFVRLIFICIVSHRVMEVSTRQVLQEFLTAAIFLSDQLRQSRLEIIPQTSRAYFLHMREPITSSRRPHHGWQPMPDLWCLLG</sequence>
<accession>A0ABR4DRD0</accession>
<dbReference type="EMBL" id="JBAWTH010000207">
    <property type="protein sequence ID" value="KAL2272947.1"/>
    <property type="molecule type" value="Genomic_DNA"/>
</dbReference>